<evidence type="ECO:0000256" key="2">
    <source>
        <dbReference type="SAM" id="SignalP"/>
    </source>
</evidence>
<dbReference type="KEGG" id="reu:Reut_C6121"/>
<reference evidence="3" key="1">
    <citation type="submission" date="2005-08" db="EMBL/GenBank/DDBJ databases">
        <title>Complete sequence of a megaplasmid of Ralstonia eutropha JMP134.</title>
        <authorList>
            <person name="Copeland A."/>
            <person name="Lucas S."/>
            <person name="Lapidus A."/>
            <person name="Barry K."/>
            <person name="Detter J.C."/>
            <person name="Glavina T."/>
            <person name="Hammon N."/>
            <person name="Israni S."/>
            <person name="Pitluck S."/>
            <person name="Goltsman E."/>
            <person name="Martinez M."/>
            <person name="Vergez L."/>
            <person name="Larimer F."/>
            <person name="Land M."/>
            <person name="Lykidis A."/>
            <person name="Richardson P."/>
        </authorList>
    </citation>
    <scope>NUCLEOTIDE SEQUENCE [LARGE SCALE GENOMIC DNA]</scope>
    <source>
        <strain evidence="3">JMP134</strain>
        <plasmid evidence="3">megaplasmid</plasmid>
    </source>
</reference>
<dbReference type="EMBL" id="CP000092">
    <property type="protein sequence ID" value="AAZ65443.1"/>
    <property type="molecule type" value="Genomic_DNA"/>
</dbReference>
<feature type="chain" id="PRO_5004232399" evidence="2">
    <location>
        <begin position="25"/>
        <end position="95"/>
    </location>
</feature>
<gene>
    <name evidence="3" type="ordered locus">Reut_C6121</name>
</gene>
<name>Q46N32_CUPPJ</name>
<feature type="region of interest" description="Disordered" evidence="1">
    <location>
        <begin position="21"/>
        <end position="95"/>
    </location>
</feature>
<feature type="compositionally biased region" description="Basic residues" evidence="1">
    <location>
        <begin position="86"/>
        <end position="95"/>
    </location>
</feature>
<sequence>MMFKKTLVVAVGSLLLGLSLTASARGGGGGGGGNFGSAAPSHASKEAMTNSNGSFSSDRDKGQQRAEDRRSLEGSSHEKAQDNRMHRNTKHAQKH</sequence>
<proteinExistence type="predicted"/>
<dbReference type="OrthoDB" id="9244395at2"/>
<dbReference type="HOGENOM" id="CLU_2368140_0_0_4"/>
<feature type="compositionally biased region" description="Gly residues" evidence="1">
    <location>
        <begin position="25"/>
        <end position="35"/>
    </location>
</feature>
<feature type="compositionally biased region" description="Polar residues" evidence="1">
    <location>
        <begin position="47"/>
        <end position="56"/>
    </location>
</feature>
<evidence type="ECO:0000313" key="3">
    <source>
        <dbReference type="EMBL" id="AAZ65443.1"/>
    </source>
</evidence>
<keyword evidence="2" id="KW-0732">Signal</keyword>
<feature type="compositionally biased region" description="Basic and acidic residues" evidence="1">
    <location>
        <begin position="57"/>
        <end position="85"/>
    </location>
</feature>
<protein>
    <submittedName>
        <fullName evidence="3">Putative membrane protein</fullName>
    </submittedName>
</protein>
<keyword evidence="3" id="KW-0614">Plasmid</keyword>
<organism evidence="3">
    <name type="scientific">Cupriavidus pinatubonensis (strain JMP 134 / LMG 1197)</name>
    <name type="common">Cupriavidus necator (strain JMP 134)</name>
    <dbReference type="NCBI Taxonomy" id="264198"/>
    <lineage>
        <taxon>Bacteria</taxon>
        <taxon>Pseudomonadati</taxon>
        <taxon>Pseudomonadota</taxon>
        <taxon>Betaproteobacteria</taxon>
        <taxon>Burkholderiales</taxon>
        <taxon>Burkholderiaceae</taxon>
        <taxon>Cupriavidus</taxon>
    </lineage>
</organism>
<accession>Q46N32</accession>
<evidence type="ECO:0000256" key="1">
    <source>
        <dbReference type="SAM" id="MobiDB-lite"/>
    </source>
</evidence>
<dbReference type="AlphaFoldDB" id="Q46N32"/>
<feature type="signal peptide" evidence="2">
    <location>
        <begin position="1"/>
        <end position="24"/>
    </location>
</feature>
<geneLocation type="plasmid" evidence="3">
    <name>megaplasmid</name>
</geneLocation>